<dbReference type="PROSITE" id="PS50023">
    <property type="entry name" value="LIM_DOMAIN_2"/>
    <property type="match status" value="2"/>
</dbReference>
<gene>
    <name evidence="6" type="ORF">KP509_11G018100</name>
</gene>
<evidence type="ECO:0000256" key="3">
    <source>
        <dbReference type="ARBA" id="ARBA00023038"/>
    </source>
</evidence>
<proteinExistence type="predicted"/>
<dbReference type="EMBL" id="CM035416">
    <property type="protein sequence ID" value="KAH7424655.1"/>
    <property type="molecule type" value="Genomic_DNA"/>
</dbReference>
<feature type="domain" description="LIM zinc-binding" evidence="5">
    <location>
        <begin position="112"/>
        <end position="172"/>
    </location>
</feature>
<evidence type="ECO:0000313" key="7">
    <source>
        <dbReference type="Proteomes" id="UP000825935"/>
    </source>
</evidence>
<dbReference type="OrthoDB" id="6129702at2759"/>
<dbReference type="SUPFAM" id="SSF57716">
    <property type="entry name" value="Glucocorticoid receptor-like (DNA-binding domain)"/>
    <property type="match status" value="4"/>
</dbReference>
<evidence type="ECO:0000259" key="5">
    <source>
        <dbReference type="PROSITE" id="PS50023"/>
    </source>
</evidence>
<feature type="domain" description="LIM zinc-binding" evidence="5">
    <location>
        <begin position="8"/>
        <end position="68"/>
    </location>
</feature>
<evidence type="ECO:0000256" key="4">
    <source>
        <dbReference type="PROSITE-ProRule" id="PRU00125"/>
    </source>
</evidence>
<dbReference type="Proteomes" id="UP000825935">
    <property type="component" value="Chromosome 11"/>
</dbReference>
<dbReference type="OMA" id="YEKPCAE"/>
<dbReference type="FunFam" id="2.10.110.10:FF:000002">
    <property type="entry name" value="LIM domain and actin-binding 1"/>
    <property type="match status" value="2"/>
</dbReference>
<organism evidence="6 7">
    <name type="scientific">Ceratopteris richardii</name>
    <name type="common">Triangle waterfern</name>
    <dbReference type="NCBI Taxonomy" id="49495"/>
    <lineage>
        <taxon>Eukaryota</taxon>
        <taxon>Viridiplantae</taxon>
        <taxon>Streptophyta</taxon>
        <taxon>Embryophyta</taxon>
        <taxon>Tracheophyta</taxon>
        <taxon>Polypodiopsida</taxon>
        <taxon>Polypodiidae</taxon>
        <taxon>Polypodiales</taxon>
        <taxon>Pteridineae</taxon>
        <taxon>Pteridaceae</taxon>
        <taxon>Parkerioideae</taxon>
        <taxon>Ceratopteris</taxon>
    </lineage>
</organism>
<reference evidence="6" key="1">
    <citation type="submission" date="2021-08" db="EMBL/GenBank/DDBJ databases">
        <title>WGS assembly of Ceratopteris richardii.</title>
        <authorList>
            <person name="Marchant D.B."/>
            <person name="Chen G."/>
            <person name="Jenkins J."/>
            <person name="Shu S."/>
            <person name="Leebens-Mack J."/>
            <person name="Grimwood J."/>
            <person name="Schmutz J."/>
            <person name="Soltis P."/>
            <person name="Soltis D."/>
            <person name="Chen Z.-H."/>
        </authorList>
    </citation>
    <scope>NUCLEOTIDE SEQUENCE</scope>
    <source>
        <strain evidence="6">Whitten #5841</strain>
        <tissue evidence="6">Leaf</tissue>
    </source>
</reference>
<comment type="caution">
    <text evidence="6">The sequence shown here is derived from an EMBL/GenBank/DDBJ whole genome shotgun (WGS) entry which is preliminary data.</text>
</comment>
<dbReference type="PROSITE" id="PS00478">
    <property type="entry name" value="LIM_DOMAIN_1"/>
    <property type="match status" value="1"/>
</dbReference>
<dbReference type="InterPro" id="IPR001781">
    <property type="entry name" value="Znf_LIM"/>
</dbReference>
<keyword evidence="2 4" id="KW-0862">Zinc</keyword>
<evidence type="ECO:0000256" key="1">
    <source>
        <dbReference type="ARBA" id="ARBA00022723"/>
    </source>
</evidence>
<accession>A0A8T2TTA0</accession>
<dbReference type="AlphaFoldDB" id="A0A8T2TTA0"/>
<keyword evidence="1 4" id="KW-0479">Metal-binding</keyword>
<dbReference type="GO" id="GO:0051015">
    <property type="term" value="F:actin filament binding"/>
    <property type="evidence" value="ECO:0007669"/>
    <property type="project" value="UniProtKB-ARBA"/>
</dbReference>
<dbReference type="SMART" id="SM00132">
    <property type="entry name" value="LIM"/>
    <property type="match status" value="2"/>
</dbReference>
<dbReference type="GO" id="GO:0046872">
    <property type="term" value="F:metal ion binding"/>
    <property type="evidence" value="ECO:0007669"/>
    <property type="project" value="UniProtKB-KW"/>
</dbReference>
<sequence>MAFTGTLQKCTACGKTVYFVDELTADGVVYHKSCFRCNHCKGTLQLSNYSSLDGVLYCKPHFDQLFKKTGSLEKSFETGTQKASRSLERSLSMDVEKRPPSKFAAFFSGTQEKCISCEKTVYPLEKVSIDGMTYHKSCFKCCHGGCSLNPSNHIAHEGRLYCKHHHAQLFLEKGNYSKLEVLPAVKASVEDGTF</sequence>
<evidence type="ECO:0000313" key="6">
    <source>
        <dbReference type="EMBL" id="KAH7424655.1"/>
    </source>
</evidence>
<evidence type="ECO:0000256" key="2">
    <source>
        <dbReference type="ARBA" id="ARBA00022833"/>
    </source>
</evidence>
<name>A0A8T2TTA0_CERRI</name>
<protein>
    <recommendedName>
        <fullName evidence="5">LIM zinc-binding domain-containing protein</fullName>
    </recommendedName>
</protein>
<dbReference type="Gene3D" id="2.10.110.10">
    <property type="entry name" value="Cysteine Rich Protein"/>
    <property type="match status" value="2"/>
</dbReference>
<keyword evidence="7" id="KW-1185">Reference proteome</keyword>
<dbReference type="GO" id="GO:0051017">
    <property type="term" value="P:actin filament bundle assembly"/>
    <property type="evidence" value="ECO:0007669"/>
    <property type="project" value="UniProtKB-ARBA"/>
</dbReference>
<dbReference type="Pfam" id="PF00412">
    <property type="entry name" value="LIM"/>
    <property type="match status" value="2"/>
</dbReference>
<dbReference type="PANTHER" id="PTHR24206">
    <property type="entry name" value="OS06G0237300 PROTEIN"/>
    <property type="match status" value="1"/>
</dbReference>
<dbReference type="CDD" id="cd09440">
    <property type="entry name" value="LIM1_SF3"/>
    <property type="match status" value="1"/>
</dbReference>
<keyword evidence="3 4" id="KW-0440">LIM domain</keyword>